<dbReference type="CDD" id="cd06225">
    <property type="entry name" value="HAMP"/>
    <property type="match status" value="1"/>
</dbReference>
<evidence type="ECO:0000313" key="18">
    <source>
        <dbReference type="Proteomes" id="UP000184536"/>
    </source>
</evidence>
<dbReference type="PANTHER" id="PTHR45528">
    <property type="entry name" value="SENSOR HISTIDINE KINASE CPXA"/>
    <property type="match status" value="1"/>
</dbReference>
<dbReference type="InterPro" id="IPR003660">
    <property type="entry name" value="HAMP_dom"/>
</dbReference>
<organism evidence="17 18">
    <name type="scientific">Geosporobacter subterraneus DSM 17957</name>
    <dbReference type="NCBI Taxonomy" id="1121919"/>
    <lineage>
        <taxon>Bacteria</taxon>
        <taxon>Bacillati</taxon>
        <taxon>Bacillota</taxon>
        <taxon>Clostridia</taxon>
        <taxon>Peptostreptococcales</taxon>
        <taxon>Thermotaleaceae</taxon>
        <taxon>Geosporobacter</taxon>
    </lineage>
</organism>
<gene>
    <name evidence="17" type="ORF">SAMN02745975_00857</name>
</gene>
<dbReference type="SMART" id="SM00304">
    <property type="entry name" value="HAMP"/>
    <property type="match status" value="1"/>
</dbReference>
<evidence type="ECO:0000256" key="6">
    <source>
        <dbReference type="ARBA" id="ARBA00022679"/>
    </source>
</evidence>
<feature type="transmembrane region" description="Helical" evidence="14">
    <location>
        <begin position="184"/>
        <end position="206"/>
    </location>
</feature>
<dbReference type="InterPro" id="IPR036890">
    <property type="entry name" value="HATPase_C_sf"/>
</dbReference>
<feature type="transmembrane region" description="Helical" evidence="14">
    <location>
        <begin position="12"/>
        <end position="31"/>
    </location>
</feature>
<dbReference type="Pfam" id="PF00512">
    <property type="entry name" value="HisKA"/>
    <property type="match status" value="1"/>
</dbReference>
<dbReference type="STRING" id="1121919.SAMN02745975_00857"/>
<dbReference type="InterPro" id="IPR003594">
    <property type="entry name" value="HATPase_dom"/>
</dbReference>
<evidence type="ECO:0000256" key="14">
    <source>
        <dbReference type="SAM" id="Phobius"/>
    </source>
</evidence>
<evidence type="ECO:0000259" key="15">
    <source>
        <dbReference type="PROSITE" id="PS50109"/>
    </source>
</evidence>
<keyword evidence="11 14" id="KW-1133">Transmembrane helix</keyword>
<dbReference type="FunFam" id="3.30.565.10:FF:000006">
    <property type="entry name" value="Sensor histidine kinase WalK"/>
    <property type="match status" value="1"/>
</dbReference>
<dbReference type="InterPro" id="IPR003661">
    <property type="entry name" value="HisK_dim/P_dom"/>
</dbReference>
<dbReference type="InterPro" id="IPR005467">
    <property type="entry name" value="His_kinase_dom"/>
</dbReference>
<dbReference type="EC" id="2.7.13.3" evidence="3"/>
<reference evidence="18" key="1">
    <citation type="submission" date="2016-11" db="EMBL/GenBank/DDBJ databases">
        <authorList>
            <person name="Varghese N."/>
            <person name="Submissions S."/>
        </authorList>
    </citation>
    <scope>NUCLEOTIDE SEQUENCE [LARGE SCALE GENOMIC DNA]</scope>
    <source>
        <strain evidence="18">DSM 17957</strain>
    </source>
</reference>
<dbReference type="GO" id="GO:0000155">
    <property type="term" value="F:phosphorelay sensor kinase activity"/>
    <property type="evidence" value="ECO:0007669"/>
    <property type="project" value="InterPro"/>
</dbReference>
<feature type="domain" description="HAMP" evidence="16">
    <location>
        <begin position="204"/>
        <end position="256"/>
    </location>
</feature>
<keyword evidence="10" id="KW-0067">ATP-binding</keyword>
<dbReference type="CDD" id="cd00082">
    <property type="entry name" value="HisKA"/>
    <property type="match status" value="1"/>
</dbReference>
<dbReference type="Pfam" id="PF00672">
    <property type="entry name" value="HAMP"/>
    <property type="match status" value="1"/>
</dbReference>
<protein>
    <recommendedName>
        <fullName evidence="3">histidine kinase</fullName>
        <ecNumber evidence="3">2.7.13.3</ecNumber>
    </recommendedName>
</protein>
<evidence type="ECO:0000256" key="10">
    <source>
        <dbReference type="ARBA" id="ARBA00022840"/>
    </source>
</evidence>
<dbReference type="CDD" id="cd00075">
    <property type="entry name" value="HATPase"/>
    <property type="match status" value="1"/>
</dbReference>
<dbReference type="FunFam" id="1.10.287.130:FF:000008">
    <property type="entry name" value="Two-component sensor histidine kinase"/>
    <property type="match status" value="1"/>
</dbReference>
<keyword evidence="9" id="KW-0418">Kinase</keyword>
<dbReference type="Pfam" id="PF02518">
    <property type="entry name" value="HATPase_c"/>
    <property type="match status" value="1"/>
</dbReference>
<evidence type="ECO:0000256" key="8">
    <source>
        <dbReference type="ARBA" id="ARBA00022741"/>
    </source>
</evidence>
<keyword evidence="18" id="KW-1185">Reference proteome</keyword>
<dbReference type="GO" id="GO:0005524">
    <property type="term" value="F:ATP binding"/>
    <property type="evidence" value="ECO:0007669"/>
    <property type="project" value="UniProtKB-KW"/>
</dbReference>
<evidence type="ECO:0000256" key="9">
    <source>
        <dbReference type="ARBA" id="ARBA00022777"/>
    </source>
</evidence>
<evidence type="ECO:0000256" key="11">
    <source>
        <dbReference type="ARBA" id="ARBA00022989"/>
    </source>
</evidence>
<accession>A0A1M6EWT4</accession>
<dbReference type="SUPFAM" id="SSF55874">
    <property type="entry name" value="ATPase domain of HSP90 chaperone/DNA topoisomerase II/histidine kinase"/>
    <property type="match status" value="1"/>
</dbReference>
<dbReference type="SUPFAM" id="SSF158472">
    <property type="entry name" value="HAMP domain-like"/>
    <property type="match status" value="1"/>
</dbReference>
<dbReference type="Gene3D" id="1.10.287.130">
    <property type="match status" value="1"/>
</dbReference>
<evidence type="ECO:0000256" key="13">
    <source>
        <dbReference type="ARBA" id="ARBA00023136"/>
    </source>
</evidence>
<dbReference type="PRINTS" id="PR00344">
    <property type="entry name" value="BCTRLSENSOR"/>
</dbReference>
<keyword evidence="6" id="KW-0808">Transferase</keyword>
<dbReference type="InterPro" id="IPR036097">
    <property type="entry name" value="HisK_dim/P_sf"/>
</dbReference>
<evidence type="ECO:0000256" key="12">
    <source>
        <dbReference type="ARBA" id="ARBA00023012"/>
    </source>
</evidence>
<evidence type="ECO:0000313" key="17">
    <source>
        <dbReference type="EMBL" id="SHI89863.1"/>
    </source>
</evidence>
<dbReference type="SMART" id="SM00388">
    <property type="entry name" value="HisKA"/>
    <property type="match status" value="1"/>
</dbReference>
<keyword evidence="8" id="KW-0547">Nucleotide-binding</keyword>
<keyword evidence="13 14" id="KW-0472">Membrane</keyword>
<comment type="subcellular location">
    <subcellularLocation>
        <location evidence="2">Cell membrane</location>
        <topology evidence="2">Multi-pass membrane protein</topology>
    </subcellularLocation>
</comment>
<dbReference type="SMART" id="SM00387">
    <property type="entry name" value="HATPase_c"/>
    <property type="match status" value="1"/>
</dbReference>
<dbReference type="PROSITE" id="PS50885">
    <property type="entry name" value="HAMP"/>
    <property type="match status" value="1"/>
</dbReference>
<dbReference type="PROSITE" id="PS50109">
    <property type="entry name" value="HIS_KIN"/>
    <property type="match status" value="1"/>
</dbReference>
<dbReference type="GO" id="GO:0005886">
    <property type="term" value="C:plasma membrane"/>
    <property type="evidence" value="ECO:0007669"/>
    <property type="project" value="UniProtKB-SubCell"/>
</dbReference>
<dbReference type="Gene3D" id="3.30.565.10">
    <property type="entry name" value="Histidine kinase-like ATPase, C-terminal domain"/>
    <property type="match status" value="1"/>
</dbReference>
<comment type="catalytic activity">
    <reaction evidence="1">
        <text>ATP + protein L-histidine = ADP + protein N-phospho-L-histidine.</text>
        <dbReference type="EC" id="2.7.13.3"/>
    </reaction>
</comment>
<evidence type="ECO:0000259" key="16">
    <source>
        <dbReference type="PROSITE" id="PS50885"/>
    </source>
</evidence>
<proteinExistence type="predicted"/>
<evidence type="ECO:0000256" key="4">
    <source>
        <dbReference type="ARBA" id="ARBA00022475"/>
    </source>
</evidence>
<evidence type="ECO:0000256" key="7">
    <source>
        <dbReference type="ARBA" id="ARBA00022692"/>
    </source>
</evidence>
<dbReference type="Gene3D" id="6.10.340.10">
    <property type="match status" value="1"/>
</dbReference>
<evidence type="ECO:0000256" key="1">
    <source>
        <dbReference type="ARBA" id="ARBA00000085"/>
    </source>
</evidence>
<sequence length="483" mass="55025">MKSILSKLWLGITALVLIILLITWLFQIGLLNEFYIRERKSILQNEAKKLSSIMEQSEEFNILSQEALEEIHRFTASINAIVMIIDKKNNMIFVNTPGRFFINNREQDRNDRRFPSPLMGDGEIEGLMAQGKPFTLQRIRSRGPEASIIVGVPVTRQGQLIGNIVISSALAPIEEATTILKKQLSIITILSLGIGTLLALSLAKFFTKPIVKIIDASKCIAKGDYSVEIIQPSNDEIGVLGETINDLARQLDKTEKLRKEFIANVSHELKTPISLIKAYAEVVKDMDNFDVKDKDQYLQVVIDESDRLNNMVEDILYLSKMESGYADLEYEQFSLQEILDCIIEKLSYFASKNNISVALELESEHPVIFADKNKIYQVFYNIINNAIHHSYENGKIVIKITEKDELLRIEVIDNGKGIPKEDLPYIWDRFYKVDKSRKRDSSGTGLGMAIVKNILKAHRYQFGIESQINKGTMVWMEIPKYIL</sequence>
<keyword evidence="12" id="KW-0902">Two-component regulatory system</keyword>
<dbReference type="InterPro" id="IPR004358">
    <property type="entry name" value="Sig_transdc_His_kin-like_C"/>
</dbReference>
<dbReference type="SUPFAM" id="SSF47384">
    <property type="entry name" value="Homodimeric domain of signal transducing histidine kinase"/>
    <property type="match status" value="1"/>
</dbReference>
<dbReference type="RefSeq" id="WP_190014189.1">
    <property type="nucleotide sequence ID" value="NZ_FQZV01000009.1"/>
</dbReference>
<dbReference type="PANTHER" id="PTHR45528:SF1">
    <property type="entry name" value="SENSOR HISTIDINE KINASE CPXA"/>
    <property type="match status" value="1"/>
</dbReference>
<evidence type="ECO:0000256" key="5">
    <source>
        <dbReference type="ARBA" id="ARBA00022553"/>
    </source>
</evidence>
<keyword evidence="4" id="KW-1003">Cell membrane</keyword>
<dbReference type="Proteomes" id="UP000184536">
    <property type="component" value="Unassembled WGS sequence"/>
</dbReference>
<name>A0A1M6EWT4_9FIRM</name>
<feature type="domain" description="Histidine kinase" evidence="15">
    <location>
        <begin position="264"/>
        <end position="482"/>
    </location>
</feature>
<dbReference type="AlphaFoldDB" id="A0A1M6EWT4"/>
<keyword evidence="7 14" id="KW-0812">Transmembrane</keyword>
<evidence type="ECO:0000256" key="2">
    <source>
        <dbReference type="ARBA" id="ARBA00004651"/>
    </source>
</evidence>
<dbReference type="InterPro" id="IPR050398">
    <property type="entry name" value="HssS/ArlS-like"/>
</dbReference>
<evidence type="ECO:0000256" key="3">
    <source>
        <dbReference type="ARBA" id="ARBA00012438"/>
    </source>
</evidence>
<dbReference type="EMBL" id="FQZV01000009">
    <property type="protein sequence ID" value="SHI89863.1"/>
    <property type="molecule type" value="Genomic_DNA"/>
</dbReference>
<keyword evidence="5" id="KW-0597">Phosphoprotein</keyword>